<dbReference type="KEGG" id="sect:A359_03020"/>
<gene>
    <name evidence="2" type="ORF">A359_03020</name>
</gene>
<evidence type="ECO:0000313" key="2">
    <source>
        <dbReference type="EMBL" id="AFP84698.1"/>
    </source>
</evidence>
<dbReference type="GO" id="GO:0016226">
    <property type="term" value="P:iron-sulfur cluster assembly"/>
    <property type="evidence" value="ECO:0007669"/>
    <property type="project" value="InterPro"/>
</dbReference>
<dbReference type="Proteomes" id="UP000003936">
    <property type="component" value="Chromosome"/>
</dbReference>
<protein>
    <submittedName>
        <fullName evidence="2">ABC-type transport system involved in Fe-S cluster assembly, permease component</fullName>
    </submittedName>
</protein>
<name>J3YRJ6_9ENTR</name>
<proteinExistence type="predicted"/>
<dbReference type="HOGENOM" id="CLU_2620028_0_0_6"/>
<reference evidence="2 3" key="1">
    <citation type="journal article" date="2012" name="Mol. Biol. Evol.">
        <title>Genome reduction and co-evolution between the primary and secondary bacterial symbionts of psyllids.</title>
        <authorList>
            <person name="Sloan D.B."/>
            <person name="Moran N.A."/>
        </authorList>
    </citation>
    <scope>NUCLEOTIDE SEQUENCE [LARGE SCALE GENOMIC DNA]</scope>
    <source>
        <strain evidence="2">Ceuc_S</strain>
    </source>
</reference>
<organism evidence="2 3">
    <name type="scientific">secondary endosymbiont of Ctenarytaina eucalypti</name>
    <dbReference type="NCBI Taxonomy" id="1199245"/>
    <lineage>
        <taxon>Bacteria</taxon>
        <taxon>Pseudomonadati</taxon>
        <taxon>Pseudomonadota</taxon>
        <taxon>Gammaproteobacteria</taxon>
        <taxon>Enterobacterales</taxon>
        <taxon>Enterobacteriaceae</taxon>
        <taxon>aphid secondary symbionts</taxon>
    </lineage>
</organism>
<evidence type="ECO:0000313" key="3">
    <source>
        <dbReference type="Proteomes" id="UP000003936"/>
    </source>
</evidence>
<keyword evidence="3" id="KW-1185">Reference proteome</keyword>
<dbReference type="STRING" id="1199245.A359_03020"/>
<dbReference type="AlphaFoldDB" id="J3YRJ6"/>
<dbReference type="Pfam" id="PF01458">
    <property type="entry name" value="SUFBD_core"/>
    <property type="match status" value="1"/>
</dbReference>
<sequence length="78" mass="9050">MVVDRKFQLEIMYINNAKCDYEETAALIEQKEVFYLRSNGIAQDNAQKMIMHSFSITRMEAINYDAVHNTVLVGAYLQ</sequence>
<dbReference type="EMBL" id="CP003546">
    <property type="protein sequence ID" value="AFP84698.1"/>
    <property type="molecule type" value="Genomic_DNA"/>
</dbReference>
<dbReference type="SUPFAM" id="SSF101960">
    <property type="entry name" value="Stabilizer of iron transporter SufD"/>
    <property type="match status" value="1"/>
</dbReference>
<feature type="domain" description="SUF system FeS cluster assembly SufBD core" evidence="1">
    <location>
        <begin position="13"/>
        <end position="54"/>
    </location>
</feature>
<accession>J3YRJ6</accession>
<evidence type="ECO:0000259" key="1">
    <source>
        <dbReference type="Pfam" id="PF01458"/>
    </source>
</evidence>
<dbReference type="InterPro" id="IPR037284">
    <property type="entry name" value="SUF_FeS_clus_asmbl_SufBD_sf"/>
</dbReference>
<dbReference type="InterPro" id="IPR000825">
    <property type="entry name" value="SUF_FeS_clus_asmbl_SufBD_core"/>
</dbReference>